<dbReference type="HOGENOM" id="CLU_2697511_0_0_4"/>
<organism evidence="2">
    <name type="scientific">Burkholderia pseudomallei 1710a</name>
    <dbReference type="NCBI Taxonomy" id="320371"/>
    <lineage>
        <taxon>Bacteria</taxon>
        <taxon>Pseudomonadati</taxon>
        <taxon>Pseudomonadota</taxon>
        <taxon>Betaproteobacteria</taxon>
        <taxon>Burkholderiales</taxon>
        <taxon>Burkholderiaceae</taxon>
        <taxon>Burkholderia</taxon>
        <taxon>pseudomallei group</taxon>
    </lineage>
</organism>
<reference evidence="2" key="1">
    <citation type="submission" date="2009-05" db="EMBL/GenBank/DDBJ databases">
        <authorList>
            <person name="Harkins D.M."/>
            <person name="DeShazer D."/>
            <person name="Woods D.E."/>
            <person name="Brinkac L.M."/>
            <person name="Brown K.A."/>
            <person name="Hung G.C."/>
            <person name="Tuanyok A."/>
            <person name="Zhang B."/>
            <person name="Nierman W.C."/>
        </authorList>
    </citation>
    <scope>NUCLEOTIDE SEQUENCE [LARGE SCALE GENOMIC DNA]</scope>
    <source>
        <strain evidence="2">1710a</strain>
    </source>
</reference>
<dbReference type="AlphaFoldDB" id="A0A0E1VZK4"/>
<dbReference type="EMBL" id="CM000833">
    <property type="protein sequence ID" value="EET05619.1"/>
    <property type="molecule type" value="Genomic_DNA"/>
</dbReference>
<protein>
    <submittedName>
        <fullName evidence="2">Uncharacterized protein</fullName>
    </submittedName>
</protein>
<accession>A0A0E1VZK4</accession>
<feature type="compositionally biased region" description="Low complexity" evidence="1">
    <location>
        <begin position="43"/>
        <end position="62"/>
    </location>
</feature>
<name>A0A0E1VZK4_BURPE</name>
<proteinExistence type="predicted"/>
<dbReference type="RefSeq" id="WP_004199789.1">
    <property type="nucleotide sequence ID" value="NZ_CM000833.1"/>
</dbReference>
<gene>
    <name evidence="2" type="ORF">BURPS1710A_A1406</name>
</gene>
<evidence type="ECO:0000313" key="2">
    <source>
        <dbReference type="EMBL" id="EET05619.1"/>
    </source>
</evidence>
<dbReference type="Proteomes" id="UP000001812">
    <property type="component" value="Chromosome II"/>
</dbReference>
<sequence length="87" mass="9833">MPFFGLTISIANLAVRWHTPAFDSLADAADTPLRRRPTWFDVGRSARGAGRAPAPRRSPNGADRQTVKKLRIIRDMTAEKRMEPRNF</sequence>
<feature type="region of interest" description="Disordered" evidence="1">
    <location>
        <begin position="42"/>
        <end position="66"/>
    </location>
</feature>
<evidence type="ECO:0000256" key="1">
    <source>
        <dbReference type="SAM" id="MobiDB-lite"/>
    </source>
</evidence>
<dbReference type="GeneID" id="93063770"/>